<dbReference type="Proteomes" id="UP000239898">
    <property type="component" value="Unassembled WGS sequence"/>
</dbReference>
<evidence type="ECO:0000256" key="5">
    <source>
        <dbReference type="ARBA" id="ARBA00022801"/>
    </source>
</evidence>
<keyword evidence="6" id="KW-0347">Helicase</keyword>
<dbReference type="GO" id="GO:0051607">
    <property type="term" value="P:defense response to virus"/>
    <property type="evidence" value="ECO:0007669"/>
    <property type="project" value="UniProtKB-KW"/>
</dbReference>
<dbReference type="GO" id="GO:0005524">
    <property type="term" value="F:ATP binding"/>
    <property type="evidence" value="ECO:0007669"/>
    <property type="project" value="UniProtKB-KW"/>
</dbReference>
<keyword evidence="4" id="KW-0547">Nucleotide-binding</keyword>
<keyword evidence="5" id="KW-0378">Hydrolase</keyword>
<dbReference type="SUPFAM" id="SSF52540">
    <property type="entry name" value="P-loop containing nucleoside triphosphate hydrolases"/>
    <property type="match status" value="1"/>
</dbReference>
<evidence type="ECO:0000256" key="4">
    <source>
        <dbReference type="ARBA" id="ARBA00022741"/>
    </source>
</evidence>
<comment type="similarity">
    <text evidence="1">In the N-terminal section; belongs to the CRISPR-associated nuclease Cas3-HD family.</text>
</comment>
<dbReference type="InterPro" id="IPR027417">
    <property type="entry name" value="P-loop_NTPase"/>
</dbReference>
<dbReference type="InterPro" id="IPR006483">
    <property type="entry name" value="CRISPR-assoc_Cas3_HD"/>
</dbReference>
<dbReference type="InterPro" id="IPR048824">
    <property type="entry name" value="Cas3-like_C"/>
</dbReference>
<dbReference type="GO" id="GO:0046872">
    <property type="term" value="F:metal ion binding"/>
    <property type="evidence" value="ECO:0007669"/>
    <property type="project" value="UniProtKB-KW"/>
</dbReference>
<sequence>MNILLVSQCDKRALTETRRILDQFAERRGERTWQTPITQAGLDTLHKLLRRTARKNTAVACHWIRGLDHSELLWVVGDAGRFNAHGAVPTGATMRNVLRRGDENDWHRAEDIRLLAQLAALLHDLGKASMAFQARLRGQLQERNLYRHEWVSLRMFQAFVGQDDDAGWLRRLSDPGDSDMLGWTAEGRYRRDGLDPEPGRAFDQLPPLAAAIAWLVLTHHRLPLVPVVDEKGAQDWLGHRARTLDPVWLEAPLSLVGHDWNEVRQPAELARIEPYWNPAGPLPVAAPAWRAQAARLAKRLAELRGRRDGDWLGNPYVMHLARLSLMLADHAYSRLGLDKNDQPVPERRPHLQADAWLMANTTRNRVGAPVPNQSLVEHLLGVAHSAGLIAHALPGFERYLPRLAQHRGLRRRSADPRFAWQDKAADAAAALRDAARARGAFIVNMASTGCGKTLGNARILYALADPQHGMRATYALGLRLLTLQTGRSYRTDLHLRDDELAIRVGGSASQALFDYYQQQAESTGSASVQSLLEEDSHVLYEGATADHPLLSRALRDPEIRRLLSAPMLVCTVDHLVPATESLRAGRQIAPMLRLMSADLILDELDDYDLDDLPALTRLVHWAGMLGTRVLLSSATLPPALLEGMYAAYHAGRTHYQHNRGADGGSANAVAATPCIWVDEFGVQTGACPDTTSFAQQHLQFVGRRAVRLQKAEPLRRGALLPLQLQARQRERIHAEFAGHVRAACLDLHAAHAHADPAGGKRVSFGLVRMANIDPLFDVAQALFRLGAPEGTRIHLCIYHARFPLLQRSAIERQLDAAFDRRGDGLAVYRLPAIRAALDACPEREQVFIVLASPVCEVGRDWDADWAVAEPSSMRSLIQLAGRVQRHRRTPGTAPNVLIFDTNLQHFAQDKGPDNQPAAIFVRPGFEQSGQPADHRFRLVAHRLDKLLRPHEYRKLDALPRIQPPPQTDWRPKHRMVDLEHSRVADCMLPKPRTTTSGSCRSATTFPLDAACAWQYPQAALTGVLPQQQPFRHDPLPSAILVLLPDDEEEQLVLHRIEESGVRRGQTLYTAVERSQRHAVRLDPGPRILPWGEFDLMALLAEQAEHLDLSPQHCAERLATVEVPESKQGWRYHPWLGFAAKR</sequence>
<evidence type="ECO:0000256" key="1">
    <source>
        <dbReference type="ARBA" id="ARBA00006847"/>
    </source>
</evidence>
<dbReference type="InterPro" id="IPR054712">
    <property type="entry name" value="Cas3-like_dom"/>
</dbReference>
<evidence type="ECO:0000256" key="6">
    <source>
        <dbReference type="ARBA" id="ARBA00022806"/>
    </source>
</evidence>
<evidence type="ECO:0000256" key="3">
    <source>
        <dbReference type="ARBA" id="ARBA00022723"/>
    </source>
</evidence>
<dbReference type="OrthoDB" id="220028at2"/>
<keyword evidence="7" id="KW-0067">ATP-binding</keyword>
<feature type="domain" description="HD Cas3-type" evidence="9">
    <location>
        <begin position="102"/>
        <end position="331"/>
    </location>
</feature>
<evidence type="ECO:0000256" key="2">
    <source>
        <dbReference type="ARBA" id="ARBA00009046"/>
    </source>
</evidence>
<dbReference type="Pfam" id="PF21802">
    <property type="entry name" value="Cas3-like_C"/>
    <property type="match status" value="1"/>
</dbReference>
<evidence type="ECO:0000259" key="9">
    <source>
        <dbReference type="PROSITE" id="PS51643"/>
    </source>
</evidence>
<dbReference type="RefSeq" id="WP_128421555.1">
    <property type="nucleotide sequence ID" value="NZ_CP049017.1"/>
</dbReference>
<dbReference type="GO" id="GO:0004386">
    <property type="term" value="F:helicase activity"/>
    <property type="evidence" value="ECO:0007669"/>
    <property type="project" value="UniProtKB-KW"/>
</dbReference>
<dbReference type="Gene3D" id="1.10.3210.30">
    <property type="match status" value="1"/>
</dbReference>
<dbReference type="Pfam" id="PF21384">
    <property type="entry name" value="Cas3_I-F_Cas2"/>
    <property type="match status" value="1"/>
</dbReference>
<dbReference type="AlphaFoldDB" id="A0A2S6ZB61"/>
<comment type="similarity">
    <text evidence="2">In the central section; belongs to the CRISPR-associated helicase Cas3 family.</text>
</comment>
<dbReference type="PROSITE" id="PS51643">
    <property type="entry name" value="HD_CAS3"/>
    <property type="match status" value="1"/>
</dbReference>
<name>A0A2S6ZB61_9XANT</name>
<gene>
    <name evidence="10" type="primary">cas3f</name>
    <name evidence="10" type="ORF">XthCFBP4691_17390</name>
</gene>
<evidence type="ECO:0000313" key="10">
    <source>
        <dbReference type="EMBL" id="PPT82513.1"/>
    </source>
</evidence>
<evidence type="ECO:0000256" key="8">
    <source>
        <dbReference type="ARBA" id="ARBA00023118"/>
    </source>
</evidence>
<dbReference type="InterPro" id="IPR013395">
    <property type="entry name" value="CRISPR-assoc_Cas3_yers"/>
</dbReference>
<comment type="caution">
    <text evidence="10">The sequence shown here is derived from an EMBL/GenBank/DDBJ whole genome shotgun (WGS) entry which is preliminary data.</text>
</comment>
<dbReference type="Pfam" id="PF22590">
    <property type="entry name" value="Cas3-like_C_2"/>
    <property type="match status" value="1"/>
</dbReference>
<dbReference type="InterPro" id="IPR038257">
    <property type="entry name" value="CRISPR-assoc_Cas3_HD_sf"/>
</dbReference>
<protein>
    <submittedName>
        <fullName evidence="10">Type I-F CRISPR-associated helicase Cas3</fullName>
    </submittedName>
</protein>
<keyword evidence="11" id="KW-1185">Reference proteome</keyword>
<dbReference type="GO" id="GO:0016787">
    <property type="term" value="F:hydrolase activity"/>
    <property type="evidence" value="ECO:0007669"/>
    <property type="project" value="UniProtKB-KW"/>
</dbReference>
<evidence type="ECO:0000256" key="7">
    <source>
        <dbReference type="ARBA" id="ARBA00022840"/>
    </source>
</evidence>
<proteinExistence type="inferred from homology"/>
<dbReference type="InterPro" id="IPR048823">
    <property type="entry name" value="Cas3_I-F_Cas2"/>
</dbReference>
<evidence type="ECO:0000313" key="11">
    <source>
        <dbReference type="Proteomes" id="UP000239898"/>
    </source>
</evidence>
<organism evidence="10 11">
    <name type="scientific">Xanthomonas theicola</name>
    <dbReference type="NCBI Taxonomy" id="56464"/>
    <lineage>
        <taxon>Bacteria</taxon>
        <taxon>Pseudomonadati</taxon>
        <taxon>Pseudomonadota</taxon>
        <taxon>Gammaproteobacteria</taxon>
        <taxon>Lysobacterales</taxon>
        <taxon>Lysobacteraceae</taxon>
        <taxon>Xanthomonas</taxon>
    </lineage>
</organism>
<dbReference type="NCBIfam" id="TIGR02562">
    <property type="entry name" value="cas3_yersinia"/>
    <property type="match status" value="1"/>
</dbReference>
<reference evidence="10 11" key="1">
    <citation type="submission" date="2016-08" db="EMBL/GenBank/DDBJ databases">
        <title>Evolution of the type three secretion system and type three effector repertoires in Xanthomonas.</title>
        <authorList>
            <person name="Merda D."/>
            <person name="Briand M."/>
            <person name="Bosis E."/>
            <person name="Rousseau C."/>
            <person name="Portier P."/>
            <person name="Jacques M.-A."/>
            <person name="Fischer-Le Saux M."/>
        </authorList>
    </citation>
    <scope>NUCLEOTIDE SEQUENCE [LARGE SCALE GENOMIC DNA]</scope>
    <source>
        <strain evidence="10 11">CFBP 4691</strain>
    </source>
</reference>
<accession>A0A2S6ZB61</accession>
<keyword evidence="8" id="KW-0051">Antiviral defense</keyword>
<keyword evidence="3" id="KW-0479">Metal-binding</keyword>
<dbReference type="EMBL" id="MIGX01000126">
    <property type="protein sequence ID" value="PPT82513.1"/>
    <property type="molecule type" value="Genomic_DNA"/>
</dbReference>